<organism evidence="2 3">
    <name type="scientific">Desulfomonile tiedjei</name>
    <dbReference type="NCBI Taxonomy" id="2358"/>
    <lineage>
        <taxon>Bacteria</taxon>
        <taxon>Pseudomonadati</taxon>
        <taxon>Thermodesulfobacteriota</taxon>
        <taxon>Desulfomonilia</taxon>
        <taxon>Desulfomonilales</taxon>
        <taxon>Desulfomonilaceae</taxon>
        <taxon>Desulfomonile</taxon>
    </lineage>
</organism>
<sequence>MKRFFLLVLAVISILFPLSSPASSSNPPHSNARLEDLEGKPYPLDQLVQFFQVGVNSIPYFLLRYLDTGDVLLLQQIREANDRSGAYVTGMEKRIRNDFQKGVFAKVLTSYHKFKDNVGRNLKAINEFRRVRRAFEFRSDQLIDWISTSLEASFQGSAANQGHEVLRAFRELQLAVVRAVTLSRYQACAALDQTRRNKAKEAWENTSRQAALLLGSAGTLTEKETSLRLIAAVDSCKALAEEMFLQADELSHAWEQTQSVVESLDSLICPLYTGQTKKEGSK</sequence>
<feature type="chain" id="PRO_5038953732" evidence="1">
    <location>
        <begin position="25"/>
        <end position="282"/>
    </location>
</feature>
<evidence type="ECO:0000256" key="1">
    <source>
        <dbReference type="SAM" id="SignalP"/>
    </source>
</evidence>
<accession>A0A9D6V0Z7</accession>
<feature type="signal peptide" evidence="1">
    <location>
        <begin position="1"/>
        <end position="24"/>
    </location>
</feature>
<dbReference type="AlphaFoldDB" id="A0A9D6V0Z7"/>
<keyword evidence="1" id="KW-0732">Signal</keyword>
<protein>
    <submittedName>
        <fullName evidence="2">Uncharacterized protein</fullName>
    </submittedName>
</protein>
<dbReference type="EMBL" id="JACRDE010000303">
    <property type="protein sequence ID" value="MBI5250070.1"/>
    <property type="molecule type" value="Genomic_DNA"/>
</dbReference>
<name>A0A9D6V0Z7_9BACT</name>
<evidence type="ECO:0000313" key="3">
    <source>
        <dbReference type="Proteomes" id="UP000807825"/>
    </source>
</evidence>
<proteinExistence type="predicted"/>
<gene>
    <name evidence="2" type="ORF">HY912_11310</name>
</gene>
<evidence type="ECO:0000313" key="2">
    <source>
        <dbReference type="EMBL" id="MBI5250070.1"/>
    </source>
</evidence>
<reference evidence="2" key="1">
    <citation type="submission" date="2020-07" db="EMBL/GenBank/DDBJ databases">
        <title>Huge and variable diversity of episymbiotic CPR bacteria and DPANN archaea in groundwater ecosystems.</title>
        <authorList>
            <person name="He C.Y."/>
            <person name="Keren R."/>
            <person name="Whittaker M."/>
            <person name="Farag I.F."/>
            <person name="Doudna J."/>
            <person name="Cate J.H.D."/>
            <person name="Banfield J.F."/>
        </authorList>
    </citation>
    <scope>NUCLEOTIDE SEQUENCE</scope>
    <source>
        <strain evidence="2">NC_groundwater_1664_Pr3_B-0.1um_52_9</strain>
    </source>
</reference>
<dbReference type="Proteomes" id="UP000807825">
    <property type="component" value="Unassembled WGS sequence"/>
</dbReference>
<comment type="caution">
    <text evidence="2">The sequence shown here is derived from an EMBL/GenBank/DDBJ whole genome shotgun (WGS) entry which is preliminary data.</text>
</comment>